<feature type="chain" id="PRO_5012963104" evidence="1">
    <location>
        <begin position="19"/>
        <end position="264"/>
    </location>
</feature>
<comment type="caution">
    <text evidence="2">The sequence shown here is derived from an EMBL/GenBank/DDBJ whole genome shotgun (WGS) entry which is preliminary data.</text>
</comment>
<feature type="signal peptide" evidence="1">
    <location>
        <begin position="1"/>
        <end position="18"/>
    </location>
</feature>
<proteinExistence type="predicted"/>
<keyword evidence="1" id="KW-0732">Signal</keyword>
<reference evidence="2 3" key="1">
    <citation type="submission" date="2015-12" db="EMBL/GenBank/DDBJ databases">
        <title>The genome of Folsomia candida.</title>
        <authorList>
            <person name="Faddeeva A."/>
            <person name="Derks M.F."/>
            <person name="Anvar Y."/>
            <person name="Smit S."/>
            <person name="Van Straalen N."/>
            <person name="Roelofs D."/>
        </authorList>
    </citation>
    <scope>NUCLEOTIDE SEQUENCE [LARGE SCALE GENOMIC DNA]</scope>
    <source>
        <strain evidence="2 3">VU population</strain>
        <tissue evidence="2">Whole body</tissue>
    </source>
</reference>
<name>A0A226E888_FOLCA</name>
<organism evidence="2 3">
    <name type="scientific">Folsomia candida</name>
    <name type="common">Springtail</name>
    <dbReference type="NCBI Taxonomy" id="158441"/>
    <lineage>
        <taxon>Eukaryota</taxon>
        <taxon>Metazoa</taxon>
        <taxon>Ecdysozoa</taxon>
        <taxon>Arthropoda</taxon>
        <taxon>Hexapoda</taxon>
        <taxon>Collembola</taxon>
        <taxon>Entomobryomorpha</taxon>
        <taxon>Isotomoidea</taxon>
        <taxon>Isotomidae</taxon>
        <taxon>Proisotominae</taxon>
        <taxon>Folsomia</taxon>
    </lineage>
</organism>
<protein>
    <submittedName>
        <fullName evidence="2">Uncharacterized protein</fullName>
    </submittedName>
</protein>
<dbReference type="AlphaFoldDB" id="A0A226E888"/>
<accession>A0A226E888</accession>
<evidence type="ECO:0000256" key="1">
    <source>
        <dbReference type="SAM" id="SignalP"/>
    </source>
</evidence>
<evidence type="ECO:0000313" key="2">
    <source>
        <dbReference type="EMBL" id="OXA53762.1"/>
    </source>
</evidence>
<evidence type="ECO:0000313" key="3">
    <source>
        <dbReference type="Proteomes" id="UP000198287"/>
    </source>
</evidence>
<dbReference type="Proteomes" id="UP000198287">
    <property type="component" value="Unassembled WGS sequence"/>
</dbReference>
<sequence>MKSLIVAILATILSFATADPLNVADFSDGLCTRPPPAHNFSSVLPLFATPQVYVSYLMSKSCALRYYETYNNGTQAPDWAAVNGICYNIMFVETLALQSGYKQTKVWIDHALPDVSYTTSPGVFLFTNTLQKSKGVNPANQENTLQTTVWSDGTKHSLTVRCVNNATQDWILYSVGTPDPWAKDLVLKMVADLGMNAVNFVEFTTCTDPPAAPQYTLNILSALGIETPTLLNPFTNVLGILDGEGLGVLYQVLKPILPLLPGVG</sequence>
<dbReference type="EMBL" id="LNIX01000005">
    <property type="protein sequence ID" value="OXA53762.1"/>
    <property type="molecule type" value="Genomic_DNA"/>
</dbReference>
<keyword evidence="3" id="KW-1185">Reference proteome</keyword>
<gene>
    <name evidence="2" type="ORF">Fcan01_10924</name>
</gene>